<name>A0A6P8B046_PYRGI</name>
<dbReference type="KEGG" id="pgri:PgNI_07657"/>
<keyword evidence="2" id="KW-1185">Reference proteome</keyword>
<reference evidence="3" key="2">
    <citation type="submission" date="2019-10" db="EMBL/GenBank/DDBJ databases">
        <authorList>
            <consortium name="NCBI Genome Project"/>
        </authorList>
    </citation>
    <scope>NUCLEOTIDE SEQUENCE</scope>
    <source>
        <strain evidence="3">NI907</strain>
    </source>
</reference>
<proteinExistence type="predicted"/>
<evidence type="ECO:0000313" key="2">
    <source>
        <dbReference type="Proteomes" id="UP000515153"/>
    </source>
</evidence>
<dbReference type="RefSeq" id="XP_030980512.1">
    <property type="nucleotide sequence ID" value="XM_031127667.1"/>
</dbReference>
<protein>
    <recommendedName>
        <fullName evidence="4">Hydrophobin</fullName>
    </recommendedName>
</protein>
<evidence type="ECO:0000256" key="1">
    <source>
        <dbReference type="SAM" id="SignalP"/>
    </source>
</evidence>
<reference evidence="3" key="3">
    <citation type="submission" date="2025-08" db="UniProtKB">
        <authorList>
            <consortium name="RefSeq"/>
        </authorList>
    </citation>
    <scope>IDENTIFICATION</scope>
    <source>
        <strain evidence="3">NI907</strain>
    </source>
</reference>
<reference evidence="3" key="1">
    <citation type="journal article" date="2019" name="Mol. Biol. Evol.">
        <title>Blast fungal genomes show frequent chromosomal changes, gene gains and losses, and effector gene turnover.</title>
        <authorList>
            <person name="Gomez Luciano L.B."/>
            <person name="Jason Tsai I."/>
            <person name="Chuma I."/>
            <person name="Tosa Y."/>
            <person name="Chen Y.H."/>
            <person name="Li J.Y."/>
            <person name="Li M.Y."/>
            <person name="Jade Lu M.Y."/>
            <person name="Nakayashiki H."/>
            <person name="Li W.H."/>
        </authorList>
    </citation>
    <scope>NUCLEOTIDE SEQUENCE</scope>
    <source>
        <strain evidence="3">NI907</strain>
    </source>
</reference>
<dbReference type="Pfam" id="PF19951">
    <property type="entry name" value="DUF6413"/>
    <property type="match status" value="1"/>
</dbReference>
<dbReference type="InterPro" id="IPR045634">
    <property type="entry name" value="DUF6413"/>
</dbReference>
<evidence type="ECO:0000313" key="3">
    <source>
        <dbReference type="RefSeq" id="XP_030980512.1"/>
    </source>
</evidence>
<dbReference type="Proteomes" id="UP000515153">
    <property type="component" value="Unplaced"/>
</dbReference>
<evidence type="ECO:0008006" key="4">
    <source>
        <dbReference type="Google" id="ProtNLM"/>
    </source>
</evidence>
<keyword evidence="1" id="KW-0732">Signal</keyword>
<dbReference type="AlphaFoldDB" id="A0A6P8B046"/>
<gene>
    <name evidence="3" type="ORF">PgNI_07657</name>
</gene>
<feature type="chain" id="PRO_5027575826" description="Hydrophobin" evidence="1">
    <location>
        <begin position="21"/>
        <end position="109"/>
    </location>
</feature>
<accession>A0A6P8B046</accession>
<feature type="signal peptide" evidence="1">
    <location>
        <begin position="1"/>
        <end position="20"/>
    </location>
</feature>
<organism evidence="2 3">
    <name type="scientific">Pyricularia grisea</name>
    <name type="common">Crabgrass-specific blast fungus</name>
    <name type="synonym">Magnaporthe grisea</name>
    <dbReference type="NCBI Taxonomy" id="148305"/>
    <lineage>
        <taxon>Eukaryota</taxon>
        <taxon>Fungi</taxon>
        <taxon>Dikarya</taxon>
        <taxon>Ascomycota</taxon>
        <taxon>Pezizomycotina</taxon>
        <taxon>Sordariomycetes</taxon>
        <taxon>Sordariomycetidae</taxon>
        <taxon>Magnaporthales</taxon>
        <taxon>Pyriculariaceae</taxon>
        <taxon>Pyricularia</taxon>
    </lineage>
</organism>
<dbReference type="GeneID" id="41962576"/>
<sequence length="109" mass="11553">MRTSTIFCFFVGLLGMDTMAQTTSRDPRTPAAGGICCTNHGVADDSYTCKNSTLNSYCCINERNDYEGGEGSKGGCDRFDDFPTGRLVEKYVTQGCVSGNSGGFIGCAA</sequence>
<dbReference type="OrthoDB" id="5254983at2759"/>